<dbReference type="EMBL" id="JAQQWE010000010">
    <property type="protein sequence ID" value="KAK7937747.1"/>
    <property type="molecule type" value="Genomic_DNA"/>
</dbReference>
<dbReference type="Proteomes" id="UP001391051">
    <property type="component" value="Unassembled WGS sequence"/>
</dbReference>
<proteinExistence type="predicted"/>
<dbReference type="GeneID" id="92083899"/>
<evidence type="ECO:0000313" key="3">
    <source>
        <dbReference type="Proteomes" id="UP001391051"/>
    </source>
</evidence>
<keyword evidence="1" id="KW-0472">Membrane</keyword>
<keyword evidence="1" id="KW-0812">Transmembrane</keyword>
<sequence length="90" mass="9994">MVALPHYGNRGDGLVPLLLSREIQMPSLLHGRDGESSRPDGQVVLFSTFTAIGFVLLTSVTFVLYRRRKHYGKEFDDPKNPAGTSHLIVV</sequence>
<reference evidence="2 3" key="1">
    <citation type="submission" date="2023-01" db="EMBL/GenBank/DDBJ databases">
        <title>Analysis of 21 Apiospora genomes using comparative genomics revels a genus with tremendous synthesis potential of carbohydrate active enzymes and secondary metabolites.</title>
        <authorList>
            <person name="Sorensen T."/>
        </authorList>
    </citation>
    <scope>NUCLEOTIDE SEQUENCE [LARGE SCALE GENOMIC DNA]</scope>
    <source>
        <strain evidence="2 3">CBS 24483</strain>
    </source>
</reference>
<organism evidence="2 3">
    <name type="scientific">Apiospora aurea</name>
    <dbReference type="NCBI Taxonomy" id="335848"/>
    <lineage>
        <taxon>Eukaryota</taxon>
        <taxon>Fungi</taxon>
        <taxon>Dikarya</taxon>
        <taxon>Ascomycota</taxon>
        <taxon>Pezizomycotina</taxon>
        <taxon>Sordariomycetes</taxon>
        <taxon>Xylariomycetidae</taxon>
        <taxon>Amphisphaeriales</taxon>
        <taxon>Apiosporaceae</taxon>
        <taxon>Apiospora</taxon>
    </lineage>
</organism>
<keyword evidence="3" id="KW-1185">Reference proteome</keyword>
<evidence type="ECO:0000256" key="1">
    <source>
        <dbReference type="SAM" id="Phobius"/>
    </source>
</evidence>
<comment type="caution">
    <text evidence="2">The sequence shown here is derived from an EMBL/GenBank/DDBJ whole genome shotgun (WGS) entry which is preliminary data.</text>
</comment>
<keyword evidence="1" id="KW-1133">Transmembrane helix</keyword>
<dbReference type="NCBIfam" id="TIGR01167">
    <property type="entry name" value="LPXTG_anchor"/>
    <property type="match status" value="1"/>
</dbReference>
<protein>
    <submittedName>
        <fullName evidence="2">Uncharacterized protein</fullName>
    </submittedName>
</protein>
<gene>
    <name evidence="2" type="ORF">PG986_014615</name>
</gene>
<accession>A0ABR1PTH5</accession>
<name>A0ABR1PTH5_9PEZI</name>
<dbReference type="RefSeq" id="XP_066693075.1">
    <property type="nucleotide sequence ID" value="XM_066850837.1"/>
</dbReference>
<feature type="transmembrane region" description="Helical" evidence="1">
    <location>
        <begin position="43"/>
        <end position="65"/>
    </location>
</feature>
<evidence type="ECO:0000313" key="2">
    <source>
        <dbReference type="EMBL" id="KAK7937747.1"/>
    </source>
</evidence>